<accession>A0A368NZU4</accession>
<evidence type="ECO:0000313" key="4">
    <source>
        <dbReference type="EMBL" id="MUP04050.1"/>
    </source>
</evidence>
<dbReference type="InterPro" id="IPR003767">
    <property type="entry name" value="Malate/L-lactate_DH-like"/>
</dbReference>
<reference evidence="5 8" key="3">
    <citation type="submission" date="2019-12" db="EMBL/GenBank/DDBJ databases">
        <title>Whole-genome sequencing of Allorhizobium vitis.</title>
        <authorList>
            <person name="Gan H.M."/>
            <person name="Szegedi E."/>
            <person name="Burr T."/>
            <person name="Savka M.A."/>
        </authorList>
    </citation>
    <scope>NUCLEOTIDE SEQUENCE [LARGE SCALE GENOMIC DNA]</scope>
    <source>
        <strain evidence="5 8">CG415</strain>
    </source>
</reference>
<dbReference type="PANTHER" id="PTHR11091">
    <property type="entry name" value="OXIDOREDUCTASE-RELATED"/>
    <property type="match status" value="1"/>
</dbReference>
<evidence type="ECO:0000313" key="8">
    <source>
        <dbReference type="Proteomes" id="UP000440716"/>
    </source>
</evidence>
<evidence type="ECO:0000313" key="5">
    <source>
        <dbReference type="EMBL" id="MVA57149.1"/>
    </source>
</evidence>
<evidence type="ECO:0000313" key="3">
    <source>
        <dbReference type="EMBL" id="KAA3528550.1"/>
    </source>
</evidence>
<dbReference type="EMBL" id="MBEV02000002">
    <property type="protein sequence ID" value="MUP04050.1"/>
    <property type="molecule type" value="Genomic_DNA"/>
</dbReference>
<dbReference type="Proteomes" id="UP000436911">
    <property type="component" value="Unassembled WGS sequence"/>
</dbReference>
<organism evidence="3 7">
    <name type="scientific">Agrobacterium vitis</name>
    <name type="common">Rhizobium vitis</name>
    <dbReference type="NCBI Taxonomy" id="373"/>
    <lineage>
        <taxon>Bacteria</taxon>
        <taxon>Pseudomonadati</taxon>
        <taxon>Pseudomonadota</taxon>
        <taxon>Alphaproteobacteria</taxon>
        <taxon>Hyphomicrobiales</taxon>
        <taxon>Rhizobiaceae</taxon>
        <taxon>Rhizobium/Agrobacterium group</taxon>
        <taxon>Agrobacterium</taxon>
    </lineage>
</organism>
<comment type="caution">
    <text evidence="3">The sequence shown here is derived from an EMBL/GenBank/DDBJ whole genome shotgun (WGS) entry which is preliminary data.</text>
</comment>
<dbReference type="EMBL" id="WPHU01000005">
    <property type="protein sequence ID" value="MVA57149.1"/>
    <property type="molecule type" value="Genomic_DNA"/>
</dbReference>
<dbReference type="Gene3D" id="3.30.1370.60">
    <property type="entry name" value="Hypothetical oxidoreductase yiak, domain 2"/>
    <property type="match status" value="1"/>
</dbReference>
<dbReference type="Gene3D" id="1.10.1530.10">
    <property type="match status" value="1"/>
</dbReference>
<reference evidence="4 6" key="2">
    <citation type="submission" date="2019-11" db="EMBL/GenBank/DDBJ databases">
        <title>Whole-genome sequencing of Allorhizobium vitis.</title>
        <authorList>
            <person name="Gan H.M."/>
            <person name="Savka M.A."/>
        </authorList>
    </citation>
    <scope>NUCLEOTIDE SEQUENCE [LARGE SCALE GENOMIC DNA]</scope>
    <source>
        <strain evidence="4 6">AB4</strain>
    </source>
</reference>
<dbReference type="GO" id="GO:0016491">
    <property type="term" value="F:oxidoreductase activity"/>
    <property type="evidence" value="ECO:0007669"/>
    <property type="project" value="UniProtKB-KW"/>
</dbReference>
<gene>
    <name evidence="4" type="ORF">BBI04_004350</name>
    <name evidence="3" type="ORF">DXT89_09645</name>
    <name evidence="5" type="ORF">GOZ88_13665</name>
</gene>
<name>A0A368NZU4_AGRVI</name>
<dbReference type="AlphaFoldDB" id="A0A368NZU4"/>
<dbReference type="Pfam" id="PF02615">
    <property type="entry name" value="Ldh_2"/>
    <property type="match status" value="1"/>
</dbReference>
<evidence type="ECO:0000313" key="6">
    <source>
        <dbReference type="Proteomes" id="UP000175993"/>
    </source>
</evidence>
<dbReference type="InterPro" id="IPR043143">
    <property type="entry name" value="Mal/L-sulf/L-lact_DH-like_NADP"/>
</dbReference>
<dbReference type="EMBL" id="QUSG01000004">
    <property type="protein sequence ID" value="KAA3528550.1"/>
    <property type="molecule type" value="Genomic_DNA"/>
</dbReference>
<keyword evidence="2" id="KW-0560">Oxidoreductase</keyword>
<reference evidence="3 7" key="1">
    <citation type="submission" date="2018-08" db="EMBL/GenBank/DDBJ databases">
        <title>Genome sequencing of Agrobacterium vitis strain ICMP 10754.</title>
        <authorList>
            <person name="Visnovsky S.B."/>
            <person name="Pitman A.R."/>
        </authorList>
    </citation>
    <scope>NUCLEOTIDE SEQUENCE [LARGE SCALE GENOMIC DNA]</scope>
    <source>
        <strain evidence="3 7">ICMP 10754</strain>
    </source>
</reference>
<evidence type="ECO:0000256" key="2">
    <source>
        <dbReference type="ARBA" id="ARBA00023002"/>
    </source>
</evidence>
<sequence>MPLETERRIAIADLHRRVLAILIEAGVDGNHADILAGVITAAERDGARGHGLLRLPGYLASVRTGWIDGRAVPKITEVGPAFLSIDAGNGFATAALAAARPLLISNAREYGIALLAIRNSHHLGALWPDVEPLAEAGLVALSTVNARSRILVWGAGRKVLGTNPMCFAFPRRDGPPIVWDQASSAASQGEVLLAARRNEKLAPGIGNDSAGRPATDPAKVLDGGTLNPFGGHKGASIALMVEVLAAGLTGGRFGFEDRSARYPGVISGNAGQCVIAIDATRSNEAFGSRIEILLSELRASGVSRFPGEQRYRQRAHSEAMGIALGPEEWTIIERTS</sequence>
<dbReference type="InterPro" id="IPR043144">
    <property type="entry name" value="Mal/L-sulf/L-lact_DH-like_ah"/>
</dbReference>
<comment type="similarity">
    <text evidence="1">Belongs to the LDH2/MDH2 oxidoreductase family.</text>
</comment>
<proteinExistence type="inferred from homology"/>
<evidence type="ECO:0000256" key="1">
    <source>
        <dbReference type="ARBA" id="ARBA00006056"/>
    </source>
</evidence>
<protein>
    <submittedName>
        <fullName evidence="3">Ldh family oxidoreductase</fullName>
    </submittedName>
</protein>
<dbReference type="Proteomes" id="UP000440716">
    <property type="component" value="Unassembled WGS sequence"/>
</dbReference>
<dbReference type="SUPFAM" id="SSF89733">
    <property type="entry name" value="L-sulfolactate dehydrogenase-like"/>
    <property type="match status" value="1"/>
</dbReference>
<dbReference type="Proteomes" id="UP000175993">
    <property type="component" value="Unassembled WGS sequence"/>
</dbReference>
<dbReference type="PANTHER" id="PTHR11091:SF0">
    <property type="entry name" value="MALATE DEHYDROGENASE"/>
    <property type="match status" value="1"/>
</dbReference>
<dbReference type="InterPro" id="IPR036111">
    <property type="entry name" value="Mal/L-sulfo/L-lacto_DH-like_sf"/>
</dbReference>
<dbReference type="OrthoDB" id="9811519at2"/>
<evidence type="ECO:0000313" key="7">
    <source>
        <dbReference type="Proteomes" id="UP000436911"/>
    </source>
</evidence>